<organism evidence="1">
    <name type="scientific">marine metagenome</name>
    <dbReference type="NCBI Taxonomy" id="408172"/>
    <lineage>
        <taxon>unclassified sequences</taxon>
        <taxon>metagenomes</taxon>
        <taxon>ecological metagenomes</taxon>
    </lineage>
</organism>
<name>A0A382FSK5_9ZZZZ</name>
<proteinExistence type="predicted"/>
<sequence length="433" mass="50122">MKELKLEHRLQIPVWFMSQNDKFYLQNDGDHYTPYNKANLRLILRNWGIRSRAIDDEVTSPIDSFMSDCLLSKIVDYAGPLAGYKQGCYQFNERRILVTNNPHIIEADSHVEFPMIRNIIDQMFNGEDIDQRLYIYGWLKIGRECLLKSNPIPGHALVLAGPRNAGKNLIQDLATKIMGGRDAKPYRYMIGKSEFNSNLFQAEHLMIADESPFYDMQSRRTFGSKIKDFCVNSTQNCHGKHKEALTLNPLWRLSISVNEESENLLMLPPLEDSIEDKILLLKVSKAQMPMESNSPQKQKNFWNALCAELPGFVHFLDNYEIPEKYKDSRFGLEAFQHPALVEALKKMSYENRLLELMEIIVVPENGTWKGTQQELELALFEDSTYKRQIERLLYYTNALQTYLRRLAKARPNQVRSVKGHGGKRFWEISGSSA</sequence>
<accession>A0A382FSK5</accession>
<reference evidence="1" key="1">
    <citation type="submission" date="2018-05" db="EMBL/GenBank/DDBJ databases">
        <authorList>
            <person name="Lanie J.A."/>
            <person name="Ng W.-L."/>
            <person name="Kazmierczak K.M."/>
            <person name="Andrzejewski T.M."/>
            <person name="Davidsen T.M."/>
            <person name="Wayne K.J."/>
            <person name="Tettelin H."/>
            <person name="Glass J.I."/>
            <person name="Rusch D."/>
            <person name="Podicherti R."/>
            <person name="Tsui H.-C.T."/>
            <person name="Winkler M.E."/>
        </authorList>
    </citation>
    <scope>NUCLEOTIDE SEQUENCE</scope>
</reference>
<evidence type="ECO:0000313" key="1">
    <source>
        <dbReference type="EMBL" id="SVB65649.1"/>
    </source>
</evidence>
<gene>
    <name evidence="1" type="ORF">METZ01_LOCUS218503</name>
</gene>
<evidence type="ECO:0008006" key="2">
    <source>
        <dbReference type="Google" id="ProtNLM"/>
    </source>
</evidence>
<protein>
    <recommendedName>
        <fullName evidence="2">SF3 helicase domain-containing protein</fullName>
    </recommendedName>
</protein>
<dbReference type="AlphaFoldDB" id="A0A382FSK5"/>
<dbReference type="EMBL" id="UINC01051462">
    <property type="protein sequence ID" value="SVB65649.1"/>
    <property type="molecule type" value="Genomic_DNA"/>
</dbReference>